<gene>
    <name evidence="1" type="ORF">MANES_11G107501v8</name>
</gene>
<dbReference type="Proteomes" id="UP000091857">
    <property type="component" value="Chromosome 11"/>
</dbReference>
<reference evidence="2" key="1">
    <citation type="journal article" date="2016" name="Nat. Biotechnol.">
        <title>Sequencing wild and cultivated cassava and related species reveals extensive interspecific hybridization and genetic diversity.</title>
        <authorList>
            <person name="Bredeson J.V."/>
            <person name="Lyons J.B."/>
            <person name="Prochnik S.E."/>
            <person name="Wu G.A."/>
            <person name="Ha C.M."/>
            <person name="Edsinger-Gonzales E."/>
            <person name="Grimwood J."/>
            <person name="Schmutz J."/>
            <person name="Rabbi I.Y."/>
            <person name="Egesi C."/>
            <person name="Nauluvula P."/>
            <person name="Lebot V."/>
            <person name="Ndunguru J."/>
            <person name="Mkamilo G."/>
            <person name="Bart R.S."/>
            <person name="Setter T.L."/>
            <person name="Gleadow R.M."/>
            <person name="Kulakow P."/>
            <person name="Ferguson M.E."/>
            <person name="Rounsley S."/>
            <person name="Rokhsar D.S."/>
        </authorList>
    </citation>
    <scope>NUCLEOTIDE SEQUENCE [LARGE SCALE GENOMIC DNA]</scope>
    <source>
        <strain evidence="2">cv. AM560-2</strain>
    </source>
</reference>
<comment type="caution">
    <text evidence="1">The sequence shown here is derived from an EMBL/GenBank/DDBJ whole genome shotgun (WGS) entry which is preliminary data.</text>
</comment>
<proteinExistence type="predicted"/>
<keyword evidence="2" id="KW-1185">Reference proteome</keyword>
<dbReference type="EMBL" id="CM004397">
    <property type="protein sequence ID" value="KAG8644187.1"/>
    <property type="molecule type" value="Genomic_DNA"/>
</dbReference>
<evidence type="ECO:0000313" key="1">
    <source>
        <dbReference type="EMBL" id="KAG8644187.1"/>
    </source>
</evidence>
<evidence type="ECO:0000313" key="2">
    <source>
        <dbReference type="Proteomes" id="UP000091857"/>
    </source>
</evidence>
<organism evidence="1 2">
    <name type="scientific">Manihot esculenta</name>
    <name type="common">Cassava</name>
    <name type="synonym">Jatropha manihot</name>
    <dbReference type="NCBI Taxonomy" id="3983"/>
    <lineage>
        <taxon>Eukaryota</taxon>
        <taxon>Viridiplantae</taxon>
        <taxon>Streptophyta</taxon>
        <taxon>Embryophyta</taxon>
        <taxon>Tracheophyta</taxon>
        <taxon>Spermatophyta</taxon>
        <taxon>Magnoliopsida</taxon>
        <taxon>eudicotyledons</taxon>
        <taxon>Gunneridae</taxon>
        <taxon>Pentapetalae</taxon>
        <taxon>rosids</taxon>
        <taxon>fabids</taxon>
        <taxon>Malpighiales</taxon>
        <taxon>Euphorbiaceae</taxon>
        <taxon>Crotonoideae</taxon>
        <taxon>Manihoteae</taxon>
        <taxon>Manihot</taxon>
    </lineage>
</organism>
<accession>A0ACB7GVN5</accession>
<name>A0ACB7GVN5_MANES</name>
<protein>
    <submittedName>
        <fullName evidence="1">Uncharacterized protein</fullName>
    </submittedName>
</protein>
<sequence>MQMEMEMQREWLNENCKQSQFCNDFDHGEWEELHLPAVSCNGDGPRYKKNSLLVSTTNVYPFPFSSSSTTTTASSGGFSFIQHPVSRLDTLAGIAIKYGVEISDIRKINGLVTDLQMFALKSLQIPLPGRHPPSPGVSNSGDTTRFCRQNSSQQTSPCSDLINSFQSSRLQSPQVKVSPAMSSLQGYYGIKSVTDPKIPQGSERDVYSKGFSDVKYLTPLPVSGTPLNRNRKSKSVVINGFLDENNGLADSQLSSEVRESDVEKWNEKLVRSCCSQPETLMQEDSNGGVSSAITGKSLALRSNAASRTVCTADAETTGLAPVPVNSVDIGGYSGVRKSSSTSNLHDQDSSISSIWETSKWSLKQDLQSLSVAAIGRPIFDGLPKPGTGRRNKAAID</sequence>